<dbReference type="GO" id="GO:0000976">
    <property type="term" value="F:transcription cis-regulatory region binding"/>
    <property type="evidence" value="ECO:0007669"/>
    <property type="project" value="TreeGrafter"/>
</dbReference>
<reference evidence="5 6" key="1">
    <citation type="journal article" date="2013" name="Genome Announc.">
        <title>Draft Genome Sequence of Arthrobacter crystallopoietes Strain BAB-32, Revealing Genes for Bioremediation.</title>
        <authorList>
            <person name="Joshi M.N."/>
            <person name="Pandit A.S."/>
            <person name="Sharma A."/>
            <person name="Pandya R.V."/>
            <person name="Desai S.M."/>
            <person name="Saxena A.K."/>
            <person name="Bagatharia S.B."/>
        </authorList>
    </citation>
    <scope>NUCLEOTIDE SEQUENCE [LARGE SCALE GENOMIC DNA]</scope>
    <source>
        <strain evidence="5 6">BAB-32</strain>
    </source>
</reference>
<evidence type="ECO:0000259" key="4">
    <source>
        <dbReference type="PROSITE" id="PS50932"/>
    </source>
</evidence>
<accession>N1UWH4</accession>
<keyword evidence="3" id="KW-0804">Transcription</keyword>
<dbReference type="SUPFAM" id="SSF47413">
    <property type="entry name" value="lambda repressor-like DNA-binding domains"/>
    <property type="match status" value="1"/>
</dbReference>
<evidence type="ECO:0000313" key="5">
    <source>
        <dbReference type="EMBL" id="EMY34736.1"/>
    </source>
</evidence>
<dbReference type="Proteomes" id="UP000010729">
    <property type="component" value="Unassembled WGS sequence"/>
</dbReference>
<sequence>MVRKKPTLVSLAEAIGVSRQTVSNVLNNPERVKPATRERVLRAIEESGYRPSAAARQLRTRRSMDLGMRLRSEADGINGAVMDRFLHALTEAAQEAGYRLTLYSAADDEEELARIDDLLHAADLDGFVLTGSNAADRRAAWLQDRGVPFACFGRPRGAGPASAAADYPWVDVDGAAGTGAATRLLLDSGCQAVGFLGWPPDNGPGDDRRSGWLQAMAGLLPPAKLNGLQAAAEDTVPAGAVAARLLLEQGAEGVVCASDSLALGAFAYLRTALPPGRQPAVVGFDDTPVAAAIGLSSVSQPITAAARHIMAVLAHRLSGRPEDQGPRPQLVLEPALVIRTPYNLGGRPGKG</sequence>
<comment type="caution">
    <text evidence="5">The sequence shown here is derived from an EMBL/GenBank/DDBJ whole genome shotgun (WGS) entry which is preliminary data.</text>
</comment>
<dbReference type="Gene3D" id="3.40.50.2300">
    <property type="match status" value="2"/>
</dbReference>
<dbReference type="PANTHER" id="PTHR30146:SF109">
    <property type="entry name" value="HTH-TYPE TRANSCRIPTIONAL REGULATOR GALS"/>
    <property type="match status" value="1"/>
</dbReference>
<name>N1UWH4_9MICC</name>
<evidence type="ECO:0000256" key="2">
    <source>
        <dbReference type="ARBA" id="ARBA00023125"/>
    </source>
</evidence>
<dbReference type="EMBL" id="ANPE02000103">
    <property type="protein sequence ID" value="EMY34736.1"/>
    <property type="molecule type" value="Genomic_DNA"/>
</dbReference>
<evidence type="ECO:0000313" key="6">
    <source>
        <dbReference type="Proteomes" id="UP000010729"/>
    </source>
</evidence>
<dbReference type="SUPFAM" id="SSF53822">
    <property type="entry name" value="Periplasmic binding protein-like I"/>
    <property type="match status" value="1"/>
</dbReference>
<dbReference type="Pfam" id="PF00356">
    <property type="entry name" value="LacI"/>
    <property type="match status" value="1"/>
</dbReference>
<keyword evidence="1" id="KW-0805">Transcription regulation</keyword>
<dbReference type="Gene3D" id="1.10.260.40">
    <property type="entry name" value="lambda repressor-like DNA-binding domains"/>
    <property type="match status" value="1"/>
</dbReference>
<feature type="domain" description="HTH lacI-type" evidence="4">
    <location>
        <begin position="6"/>
        <end position="60"/>
    </location>
</feature>
<evidence type="ECO:0000256" key="1">
    <source>
        <dbReference type="ARBA" id="ARBA00023015"/>
    </source>
</evidence>
<dbReference type="InterPro" id="IPR010982">
    <property type="entry name" value="Lambda_DNA-bd_dom_sf"/>
</dbReference>
<keyword evidence="2" id="KW-0238">DNA-binding</keyword>
<dbReference type="InterPro" id="IPR028082">
    <property type="entry name" value="Peripla_BP_I"/>
</dbReference>
<dbReference type="SMART" id="SM00354">
    <property type="entry name" value="HTH_LACI"/>
    <property type="match status" value="1"/>
</dbReference>
<keyword evidence="6" id="KW-1185">Reference proteome</keyword>
<proteinExistence type="predicted"/>
<dbReference type="Pfam" id="PF13377">
    <property type="entry name" value="Peripla_BP_3"/>
    <property type="match status" value="1"/>
</dbReference>
<dbReference type="InterPro" id="IPR046335">
    <property type="entry name" value="LacI/GalR-like_sensor"/>
</dbReference>
<protein>
    <submittedName>
        <fullName evidence="5">LacI family transcriptional regulator</fullName>
    </submittedName>
</protein>
<dbReference type="PANTHER" id="PTHR30146">
    <property type="entry name" value="LACI-RELATED TRANSCRIPTIONAL REPRESSOR"/>
    <property type="match status" value="1"/>
</dbReference>
<dbReference type="PROSITE" id="PS50932">
    <property type="entry name" value="HTH_LACI_2"/>
    <property type="match status" value="1"/>
</dbReference>
<dbReference type="CDD" id="cd01392">
    <property type="entry name" value="HTH_LacI"/>
    <property type="match status" value="1"/>
</dbReference>
<evidence type="ECO:0000256" key="3">
    <source>
        <dbReference type="ARBA" id="ARBA00023163"/>
    </source>
</evidence>
<gene>
    <name evidence="5" type="ORF">D477_008208</name>
</gene>
<organism evidence="5 6">
    <name type="scientific">Arthrobacter crystallopoietes BAB-32</name>
    <dbReference type="NCBI Taxonomy" id="1246476"/>
    <lineage>
        <taxon>Bacteria</taxon>
        <taxon>Bacillati</taxon>
        <taxon>Actinomycetota</taxon>
        <taxon>Actinomycetes</taxon>
        <taxon>Micrococcales</taxon>
        <taxon>Micrococcaceae</taxon>
        <taxon>Crystallibacter</taxon>
    </lineage>
</organism>
<dbReference type="GO" id="GO:0003700">
    <property type="term" value="F:DNA-binding transcription factor activity"/>
    <property type="evidence" value="ECO:0007669"/>
    <property type="project" value="TreeGrafter"/>
</dbReference>
<dbReference type="InterPro" id="IPR000843">
    <property type="entry name" value="HTH_LacI"/>
</dbReference>
<dbReference type="AlphaFoldDB" id="N1UWH4"/>